<dbReference type="SUPFAM" id="SSF141694">
    <property type="entry name" value="AF2212/PG0164-like"/>
    <property type="match status" value="1"/>
</dbReference>
<gene>
    <name evidence="1" type="ORF">ACFFJ8_14905</name>
</gene>
<accession>A0ABV6J9W8</accession>
<dbReference type="Pfam" id="PF13376">
    <property type="entry name" value="OmdA"/>
    <property type="match status" value="1"/>
</dbReference>
<name>A0ABV6J9W8_9BACL</name>
<reference evidence="1 2" key="1">
    <citation type="submission" date="2024-09" db="EMBL/GenBank/DDBJ databases">
        <authorList>
            <person name="Sun Q."/>
            <person name="Mori K."/>
        </authorList>
    </citation>
    <scope>NUCLEOTIDE SEQUENCE [LARGE SCALE GENOMIC DNA]</scope>
    <source>
        <strain evidence="1 2">CCM 4839</strain>
    </source>
</reference>
<dbReference type="EMBL" id="JBHLVF010000022">
    <property type="protein sequence ID" value="MFC0392658.1"/>
    <property type="molecule type" value="Genomic_DNA"/>
</dbReference>
<comment type="caution">
    <text evidence="1">The sequence shown here is derived from an EMBL/GenBank/DDBJ whole genome shotgun (WGS) entry which is preliminary data.</text>
</comment>
<keyword evidence="2" id="KW-1185">Reference proteome</keyword>
<proteinExistence type="predicted"/>
<dbReference type="InterPro" id="IPR037079">
    <property type="entry name" value="AF2212/PG0164-like_sf"/>
</dbReference>
<dbReference type="RefSeq" id="WP_204822734.1">
    <property type="nucleotide sequence ID" value="NZ_JANHOF010000044.1"/>
</dbReference>
<dbReference type="Gene3D" id="2.40.30.100">
    <property type="entry name" value="AF2212/PG0164-like"/>
    <property type="match status" value="1"/>
</dbReference>
<dbReference type="Pfam" id="PF08922">
    <property type="entry name" value="DUF1905"/>
    <property type="match status" value="1"/>
</dbReference>
<protein>
    <submittedName>
        <fullName evidence="1">DUF1905 domain-containing protein</fullName>
    </submittedName>
</protein>
<evidence type="ECO:0000313" key="1">
    <source>
        <dbReference type="EMBL" id="MFC0392658.1"/>
    </source>
</evidence>
<dbReference type="InterPro" id="IPR015018">
    <property type="entry name" value="DUF1905"/>
</dbReference>
<sequence length="149" mass="16468">MRFRAIILLSGKSATGIRVPEEVVASIGTSKRPSVRVTIKGYTYRSTVAPMGGNYMIPINADHRLGAGVSAGDEVDVDIELDTEPRDVVVPHDFSNELDRNADAKRFFDGLSYTNKKRFVTSIEEAKTTETRQRRLAKAIGLLIEGRTQ</sequence>
<evidence type="ECO:0000313" key="2">
    <source>
        <dbReference type="Proteomes" id="UP001589818"/>
    </source>
</evidence>
<dbReference type="Proteomes" id="UP001589818">
    <property type="component" value="Unassembled WGS sequence"/>
</dbReference>
<organism evidence="1 2">
    <name type="scientific">Paenibacillus mendelii</name>
    <dbReference type="NCBI Taxonomy" id="206163"/>
    <lineage>
        <taxon>Bacteria</taxon>
        <taxon>Bacillati</taxon>
        <taxon>Bacillota</taxon>
        <taxon>Bacilli</taxon>
        <taxon>Bacillales</taxon>
        <taxon>Paenibacillaceae</taxon>
        <taxon>Paenibacillus</taxon>
    </lineage>
</organism>